<dbReference type="InterPro" id="IPR002113">
    <property type="entry name" value="ADT_euk_type"/>
</dbReference>
<comment type="subunit">
    <text evidence="3 16">Monomer.</text>
</comment>
<reference evidence="17 18" key="1">
    <citation type="journal article" date="2024" name="BMC Genomics">
        <title>De novo assembly and annotation of Popillia japonica's genome with initial clues to its potential as an invasive pest.</title>
        <authorList>
            <person name="Cucini C."/>
            <person name="Boschi S."/>
            <person name="Funari R."/>
            <person name="Cardaioli E."/>
            <person name="Iannotti N."/>
            <person name="Marturano G."/>
            <person name="Paoli F."/>
            <person name="Bruttini M."/>
            <person name="Carapelli A."/>
            <person name="Frati F."/>
            <person name="Nardi F."/>
        </authorList>
    </citation>
    <scope>NUCLEOTIDE SEQUENCE [LARGE SCALE GENOMIC DNA]</scope>
    <source>
        <strain evidence="17">DMR45628</strain>
    </source>
</reference>
<evidence type="ECO:0000313" key="17">
    <source>
        <dbReference type="EMBL" id="KAK9709691.1"/>
    </source>
</evidence>
<feature type="transmembrane region" description="Helical" evidence="16">
    <location>
        <begin position="180"/>
        <end position="202"/>
    </location>
</feature>
<feature type="repeat" description="Solcar" evidence="14">
    <location>
        <begin position="5"/>
        <end position="106"/>
    </location>
</feature>
<comment type="subcellular location">
    <subcellularLocation>
        <location evidence="16">Membrane</location>
        <topology evidence="16">Multi-pass membrane protein</topology>
    </subcellularLocation>
    <subcellularLocation>
        <location evidence="1">Mitochondrion inner membrane</location>
        <topology evidence="1">Multi-pass membrane protein</topology>
    </subcellularLocation>
</comment>
<evidence type="ECO:0000256" key="7">
    <source>
        <dbReference type="ARBA" id="ARBA00022737"/>
    </source>
</evidence>
<dbReference type="PROSITE" id="PS50920">
    <property type="entry name" value="SOLCAR"/>
    <property type="match status" value="3"/>
</dbReference>
<evidence type="ECO:0000256" key="12">
    <source>
        <dbReference type="ARBA" id="ARBA00024143"/>
    </source>
</evidence>
<evidence type="ECO:0000313" key="18">
    <source>
        <dbReference type="Proteomes" id="UP001458880"/>
    </source>
</evidence>
<dbReference type="GO" id="GO:0005743">
    <property type="term" value="C:mitochondrial inner membrane"/>
    <property type="evidence" value="ECO:0007669"/>
    <property type="project" value="UniProtKB-SubCell"/>
</dbReference>
<proteinExistence type="inferred from homology"/>
<evidence type="ECO:0000256" key="2">
    <source>
        <dbReference type="ARBA" id="ARBA00006375"/>
    </source>
</evidence>
<dbReference type="Gene3D" id="1.50.40.10">
    <property type="entry name" value="Mitochondrial carrier domain"/>
    <property type="match status" value="1"/>
</dbReference>
<keyword evidence="18" id="KW-1185">Reference proteome</keyword>
<comment type="caution">
    <text evidence="17">The sequence shown here is derived from an EMBL/GenBank/DDBJ whole genome shotgun (WGS) entry which is preliminary data.</text>
</comment>
<evidence type="ECO:0000256" key="11">
    <source>
        <dbReference type="ARBA" id="ARBA00023136"/>
    </source>
</evidence>
<dbReference type="Proteomes" id="UP001458880">
    <property type="component" value="Unassembled WGS sequence"/>
</dbReference>
<evidence type="ECO:0000256" key="1">
    <source>
        <dbReference type="ARBA" id="ARBA00004448"/>
    </source>
</evidence>
<dbReference type="PRINTS" id="PR00927">
    <property type="entry name" value="ADPTRNSLCASE"/>
</dbReference>
<keyword evidence="11 14" id="KW-0472">Membrane</keyword>
<feature type="transmembrane region" description="Helical" evidence="16">
    <location>
        <begin position="282"/>
        <end position="305"/>
    </location>
</feature>
<evidence type="ECO:0000256" key="13">
    <source>
        <dbReference type="ARBA" id="ARBA00045250"/>
    </source>
</evidence>
<evidence type="ECO:0000256" key="8">
    <source>
        <dbReference type="ARBA" id="ARBA00022792"/>
    </source>
</evidence>
<evidence type="ECO:0000256" key="9">
    <source>
        <dbReference type="ARBA" id="ARBA00022989"/>
    </source>
</evidence>
<keyword evidence="8" id="KW-0999">Mitochondrion inner membrane</keyword>
<dbReference type="SUPFAM" id="SSF103506">
    <property type="entry name" value="Mitochondrial carrier"/>
    <property type="match status" value="1"/>
</dbReference>
<keyword evidence="10" id="KW-0496">Mitochondrion</keyword>
<keyword evidence="9 16" id="KW-1133">Transmembrane helix</keyword>
<feature type="repeat" description="Solcar" evidence="14">
    <location>
        <begin position="222"/>
        <end position="311"/>
    </location>
</feature>
<dbReference type="AlphaFoldDB" id="A0AAW1JXG9"/>
<keyword evidence="7" id="KW-0677">Repeat</keyword>
<dbReference type="GO" id="GO:1990544">
    <property type="term" value="P:mitochondrial ATP transmembrane transport"/>
    <property type="evidence" value="ECO:0007669"/>
    <property type="project" value="InterPro"/>
</dbReference>
<evidence type="ECO:0000256" key="6">
    <source>
        <dbReference type="ARBA" id="ARBA00022692"/>
    </source>
</evidence>
<feature type="transmembrane region" description="Helical" evidence="16">
    <location>
        <begin position="222"/>
        <end position="245"/>
    </location>
</feature>
<keyword evidence="4 15" id="KW-0813">Transport</keyword>
<feature type="repeat" description="Solcar" evidence="14">
    <location>
        <begin position="115"/>
        <end position="208"/>
    </location>
</feature>
<keyword evidence="5" id="KW-0050">Antiport</keyword>
<dbReference type="InterPro" id="IPR002067">
    <property type="entry name" value="MCP"/>
</dbReference>
<sequence>MLEIQTFILNFVISGSAAIISKTLLAPVERAKLILQTQTSAIQIITKQRQPYSGLVDIFIRVPKEQGIRSLWRGIRSLWRGNLANVLRYFPSQAFNFAFYDVFKHIYEKPYNDITTTLSSMFSGGLAGCCSTIIVFPLHFCQTRLSVDIGDKATSKVPREFSGLNSCFLKVSRRDGIRGLYRGVLISCCGIAIYRGFYFGLFDLTKVKYRQYTVEGTPTAKPPTIVLFVLAQIVTSTSGFIAYPLDTISRYMMMESGRVESMQRCKTLYSTVKHIYRTHGVIGFYMGSLTNVLRCTASALVLVLYDEFLYYSNWKKKLKENFSD</sequence>
<evidence type="ECO:0000256" key="5">
    <source>
        <dbReference type="ARBA" id="ARBA00022449"/>
    </source>
</evidence>
<comment type="similarity">
    <text evidence="2 15">Belongs to the mitochondrial carrier (TC 2.A.29) family.</text>
</comment>
<evidence type="ECO:0000256" key="16">
    <source>
        <dbReference type="RuleBase" id="RU368008"/>
    </source>
</evidence>
<comment type="caution">
    <text evidence="16">Lacks conserved residue(s) required for the propagation of feature annotation.</text>
</comment>
<dbReference type="GO" id="GO:0140021">
    <property type="term" value="P:mitochondrial ADP transmembrane transport"/>
    <property type="evidence" value="ECO:0007669"/>
    <property type="project" value="InterPro"/>
</dbReference>
<dbReference type="InterPro" id="IPR018108">
    <property type="entry name" value="MCP_transmembrane"/>
</dbReference>
<evidence type="ECO:0000256" key="10">
    <source>
        <dbReference type="ARBA" id="ARBA00023128"/>
    </source>
</evidence>
<dbReference type="Pfam" id="PF00153">
    <property type="entry name" value="Mito_carr"/>
    <property type="match status" value="3"/>
</dbReference>
<protein>
    <recommendedName>
        <fullName evidence="16">ADP/ATP translocase</fullName>
    </recommendedName>
    <alternativeName>
        <fullName evidence="16">ADP,ATP carrier protein</fullName>
    </alternativeName>
</protein>
<dbReference type="EMBL" id="JASPKY010000304">
    <property type="protein sequence ID" value="KAK9709691.1"/>
    <property type="molecule type" value="Genomic_DNA"/>
</dbReference>
<gene>
    <name evidence="17" type="ORF">QE152_g26487</name>
</gene>
<dbReference type="GO" id="GO:0005471">
    <property type="term" value="F:ATP:ADP antiporter activity"/>
    <property type="evidence" value="ECO:0007669"/>
    <property type="project" value="UniProtKB-UniRule"/>
</dbReference>
<name>A0AAW1JXG9_POPJA</name>
<accession>A0AAW1JXG9</accession>
<dbReference type="PANTHER" id="PTHR45635:SF14">
    <property type="entry name" value="ADP_ATP TRANSLOCASE"/>
    <property type="match status" value="1"/>
</dbReference>
<comment type="function">
    <text evidence="16">Catalyzes the exchange of ADP and ATP across the membrane.</text>
</comment>
<keyword evidence="6 14" id="KW-0812">Transmembrane</keyword>
<dbReference type="PRINTS" id="PR00926">
    <property type="entry name" value="MITOCARRIER"/>
</dbReference>
<dbReference type="InterPro" id="IPR023395">
    <property type="entry name" value="MCP_dom_sf"/>
</dbReference>
<evidence type="ECO:0000256" key="15">
    <source>
        <dbReference type="RuleBase" id="RU000488"/>
    </source>
</evidence>
<feature type="transmembrane region" description="Helical" evidence="16">
    <location>
        <begin position="6"/>
        <end position="25"/>
    </location>
</feature>
<comment type="function">
    <text evidence="13">ADP:ATP antiporter that mediates import of ADP into the mitochondrial matrix for ATP synthesis, and export of ATP out to fuel the cell. Cycles between the cytoplasmic-open state (c-state) and the matrix-open state (m-state): operates by the alternating access mechanism with a single substrate-binding site intermittently exposed to either the cytosolic (c-state) or matrix (m-state) side of the inner mitochondrial membrane.</text>
</comment>
<evidence type="ECO:0000256" key="3">
    <source>
        <dbReference type="ARBA" id="ARBA00011245"/>
    </source>
</evidence>
<evidence type="ECO:0000256" key="14">
    <source>
        <dbReference type="PROSITE-ProRule" id="PRU00282"/>
    </source>
</evidence>
<dbReference type="PANTHER" id="PTHR45635">
    <property type="entry name" value="ADP,ATP CARRIER PROTEIN 1-RELATED-RELATED"/>
    <property type="match status" value="1"/>
</dbReference>
<evidence type="ECO:0000256" key="4">
    <source>
        <dbReference type="ARBA" id="ARBA00022448"/>
    </source>
</evidence>
<organism evidence="17 18">
    <name type="scientific">Popillia japonica</name>
    <name type="common">Japanese beetle</name>
    <dbReference type="NCBI Taxonomy" id="7064"/>
    <lineage>
        <taxon>Eukaryota</taxon>
        <taxon>Metazoa</taxon>
        <taxon>Ecdysozoa</taxon>
        <taxon>Arthropoda</taxon>
        <taxon>Hexapoda</taxon>
        <taxon>Insecta</taxon>
        <taxon>Pterygota</taxon>
        <taxon>Neoptera</taxon>
        <taxon>Endopterygota</taxon>
        <taxon>Coleoptera</taxon>
        <taxon>Polyphaga</taxon>
        <taxon>Scarabaeiformia</taxon>
        <taxon>Scarabaeidae</taxon>
        <taxon>Rutelinae</taxon>
        <taxon>Popillia</taxon>
    </lineage>
</organism>
<comment type="catalytic activity">
    <reaction evidence="12">
        <text>ADP(in) + ATP(out) = ADP(out) + ATP(in)</text>
        <dbReference type="Rhea" id="RHEA:34999"/>
        <dbReference type="ChEBI" id="CHEBI:30616"/>
        <dbReference type="ChEBI" id="CHEBI:456216"/>
    </reaction>
    <physiologicalReaction direction="left-to-right" evidence="12">
        <dbReference type="Rhea" id="RHEA:35000"/>
    </physiologicalReaction>
</comment>